<protein>
    <recommendedName>
        <fullName evidence="2">RAVE complex protein Rav1 C-terminal domain-containing protein</fullName>
    </recommendedName>
</protein>
<feature type="compositionally biased region" description="Polar residues" evidence="1">
    <location>
        <begin position="1308"/>
        <end position="1317"/>
    </location>
</feature>
<organism evidence="3 4">
    <name type="scientific">Aureobasidium pullulans</name>
    <name type="common">Black yeast</name>
    <name type="synonym">Pullularia pullulans</name>
    <dbReference type="NCBI Taxonomy" id="5580"/>
    <lineage>
        <taxon>Eukaryota</taxon>
        <taxon>Fungi</taxon>
        <taxon>Dikarya</taxon>
        <taxon>Ascomycota</taxon>
        <taxon>Pezizomycotina</taxon>
        <taxon>Dothideomycetes</taxon>
        <taxon>Dothideomycetidae</taxon>
        <taxon>Dothideales</taxon>
        <taxon>Saccotheciaceae</taxon>
        <taxon>Aureobasidium</taxon>
    </lineage>
</organism>
<feature type="compositionally biased region" description="Basic and acidic residues" evidence="1">
    <location>
        <begin position="1580"/>
        <end position="1590"/>
    </location>
</feature>
<evidence type="ECO:0000313" key="3">
    <source>
        <dbReference type="EMBL" id="KAK6000572.1"/>
    </source>
</evidence>
<feature type="domain" description="RAVE complex protein Rav1 C-terminal" evidence="2">
    <location>
        <begin position="587"/>
        <end position="1221"/>
    </location>
</feature>
<feature type="compositionally biased region" description="Polar residues" evidence="1">
    <location>
        <begin position="1432"/>
        <end position="1443"/>
    </location>
</feature>
<feature type="compositionally biased region" description="Acidic residues" evidence="1">
    <location>
        <begin position="1237"/>
        <end position="1250"/>
    </location>
</feature>
<evidence type="ECO:0000259" key="2">
    <source>
        <dbReference type="Pfam" id="PF12234"/>
    </source>
</evidence>
<gene>
    <name evidence="3" type="ORF">QM012_003297</name>
</gene>
<feature type="region of interest" description="Disordered" evidence="1">
    <location>
        <begin position="1232"/>
        <end position="1263"/>
    </location>
</feature>
<evidence type="ECO:0000256" key="1">
    <source>
        <dbReference type="SAM" id="MobiDB-lite"/>
    </source>
</evidence>
<dbReference type="SUPFAM" id="SSF50978">
    <property type="entry name" value="WD40 repeat-like"/>
    <property type="match status" value="2"/>
</dbReference>
<comment type="caution">
    <text evidence="3">The sequence shown here is derived from an EMBL/GenBank/DDBJ whole genome shotgun (WGS) entry which is preliminary data.</text>
</comment>
<feature type="compositionally biased region" description="Polar residues" evidence="1">
    <location>
        <begin position="1527"/>
        <end position="1558"/>
    </location>
</feature>
<keyword evidence="4" id="KW-1185">Reference proteome</keyword>
<dbReference type="InterPro" id="IPR001680">
    <property type="entry name" value="WD40_rpt"/>
</dbReference>
<dbReference type="InterPro" id="IPR052208">
    <property type="entry name" value="DmX-like/RAVE_component"/>
</dbReference>
<dbReference type="PANTHER" id="PTHR13950:SF9">
    <property type="entry name" value="RABCONNECTIN-3A"/>
    <property type="match status" value="1"/>
</dbReference>
<reference evidence="3 4" key="1">
    <citation type="submission" date="2023-11" db="EMBL/GenBank/DDBJ databases">
        <title>Draft genome sequence and annotation of the polyextremotolerant black yeast-like fungus Aureobasidium pullulans NRRL 62042.</title>
        <authorList>
            <person name="Dielentheis-Frenken M.R.E."/>
            <person name="Wibberg D."/>
            <person name="Blank L.M."/>
            <person name="Tiso T."/>
        </authorList>
    </citation>
    <scope>NUCLEOTIDE SEQUENCE [LARGE SCALE GENOMIC DNA]</scope>
    <source>
        <strain evidence="3 4">NRRL 62042</strain>
    </source>
</reference>
<proteinExistence type="predicted"/>
<dbReference type="Gene3D" id="2.130.10.10">
    <property type="entry name" value="YVTN repeat-like/Quinoprotein amine dehydrogenase"/>
    <property type="match status" value="1"/>
</dbReference>
<dbReference type="EMBL" id="JASGXD010000016">
    <property type="protein sequence ID" value="KAK6000572.1"/>
    <property type="molecule type" value="Genomic_DNA"/>
</dbReference>
<dbReference type="InterPro" id="IPR036322">
    <property type="entry name" value="WD40_repeat_dom_sf"/>
</dbReference>
<dbReference type="InterPro" id="IPR015943">
    <property type="entry name" value="WD40/YVTN_repeat-like_dom_sf"/>
</dbReference>
<name>A0ABR0T800_AURPU</name>
<feature type="compositionally biased region" description="Polar residues" evidence="1">
    <location>
        <begin position="1376"/>
        <end position="1389"/>
    </location>
</feature>
<sequence>MQAILPGRPQAQLQAVSTGAFEGQTVICYISGNALIICNGPDSLLQTVYHDDLVPPSALVAVSYDHRSAKIATASNDNVYIYVLREEIKGQLRWFLDMTFNVNKDASATNIRSLSWGTDDELLVASDKIVLLSTQDHTIRWTRPLPSPVSHATFSPSAALLATTSQYDRLVKVWRRLSFESAIFDYAYLSHPDIVTHVEWRKDSADEDVLYTICLDGRLRVWKTGLPQQIDVLGFYADLDLTKAVRPLVPSNRRYAFLVPSSVFSDAVEHAVNTPTLPAERHAIEYMKELARRNPDIVVVTDDQGHMSAWGLENVGCKKRTTNTDHSEFFHATHVENLFFDFSKHAHVSEDNARIFNFALPGQPGDIALLVHHFDGRLQWYQGSVHHVFDPSPRKHRMRNLASWTGHSSSVKKLIRTANGSAVISRTDTDEGVVWKHRAKFLVRKSKVKLQEHIHRTVLLQDGDFVVLLHHQSISLWDARLPNAKEIGRCQYSVSGKPLCLVLLPAPEDAGHLSYLATVTADMHGVVWELDLAARSPTITEFCAFQLDRIENMSYFLPVDPAGSSPVVSGLFDTFAQDVAVSWTTTGILQTWTAKVDRQNKSVTWLNISTTDTGIQEPSLGSGTSIRKAALVDKSRSTLTIWDTKSGRLDYEETFENQTIQDLDWASTPDNQSILAVGFPHAVFVYTQLRYDYVTERPSWGRIKQINVRYLSPHPIGDSVWLGAGNLVIGAGNQLYLAGNEVDPQKDLSPDLRTFTPHKSSTRIQDVVRRLNGPLPVFHPQFISQCILAGKMDIVHRILLNLQKTLKFYTEGDDLDSFQGLDIEDFMSSTEKFSNSSKQLHKSYSTLEMQEESTAVTEEVAQSLVALLSEKSVPQLSSTEQLSLADIIECVGTAEKHRRSIDENAARYLLFWREAVMRSRQSSSSAAVTWREMLWAYHSSSQDILVDIVTRQNKGQMTWTHARDTGVFVWLTDREALLQQFEAVARSAYTSTELRDPVNCSLHYLALRKKNVLTGLWRMATWSKEQAATMRLLKNDFTDPRWRTAANKNAFALMGKRRFEYAAAFFLLADNLDSAVSVLSNQLGDVQLAIAVARVYGGDDSPSLKKFLNQRVLPNAALDGNRCQATWTYWMLGERSLAVRALVSPLHSLLDPPGSPPDSLQAKSFRNDDPALVVLYQQLREKSLQTLRGALMISGNEEWEFITKTATLLLRMGCDILALDLVRHWEFLQPPPATKQEEEEEEEEEVDESVAELPRRKLSRTTTDDFDPRKLLRRRSSLVVADLPEGRPVVHENDTPSMLDGWGAPSAQVKQSSSLLDQWTAPAPSAPKPAPSMLEQWSMPERPKQGANAVPSMLDNWATPSQPVSKPAASLLDDWTASSTKSKATQAQPKASAPSMLDDWSAVPQPPSKPVQSLLDDWTMPTAKPKTEATKAENSTPSMLDQWSSPTPAASKPVAKPASSILEEWTSPIAKPSIDSSTAAPPSLLDQWTGPAPSAKTSSTLQDDVKDTAVGSSKSAAELPSFLANPTMPTSMPNAFNNNAAEDKTTVNVQGDSVPTSEPNDKVLHSTKGAQVDVQGRSEMSNDKVEEYKLPKGLKQPPPEAFKEPDPNSLLDAFGF</sequence>
<dbReference type="SMART" id="SM00320">
    <property type="entry name" value="WD40"/>
    <property type="match status" value="3"/>
</dbReference>
<dbReference type="InterPro" id="IPR022033">
    <property type="entry name" value="Rav1p_C"/>
</dbReference>
<evidence type="ECO:0000313" key="4">
    <source>
        <dbReference type="Proteomes" id="UP001341245"/>
    </source>
</evidence>
<dbReference type="Pfam" id="PF12234">
    <property type="entry name" value="Rav1p_C"/>
    <property type="match status" value="1"/>
</dbReference>
<dbReference type="PANTHER" id="PTHR13950">
    <property type="entry name" value="RABCONNECTIN-RELATED"/>
    <property type="match status" value="1"/>
</dbReference>
<accession>A0ABR0T800</accession>
<feature type="compositionally biased region" description="Basic and acidic residues" evidence="1">
    <location>
        <begin position="1285"/>
        <end position="1294"/>
    </location>
</feature>
<dbReference type="Proteomes" id="UP001341245">
    <property type="component" value="Unassembled WGS sequence"/>
</dbReference>
<feature type="compositionally biased region" description="Low complexity" evidence="1">
    <location>
        <begin position="1444"/>
        <end position="1460"/>
    </location>
</feature>
<feature type="region of interest" description="Disordered" evidence="1">
    <location>
        <begin position="1285"/>
        <end position="1616"/>
    </location>
</feature>